<dbReference type="InterPro" id="IPR006148">
    <property type="entry name" value="Glc/Gal-6P_isomerase"/>
</dbReference>
<accession>A0A517NL68</accession>
<protein>
    <submittedName>
        <fullName evidence="2">Glucosamine-6-phosphate deaminase 1</fullName>
        <ecNumber evidence="2">3.5.99.6</ecNumber>
    </submittedName>
</protein>
<evidence type="ECO:0000313" key="2">
    <source>
        <dbReference type="EMBL" id="QDT07885.1"/>
    </source>
</evidence>
<dbReference type="GO" id="GO:0004342">
    <property type="term" value="F:glucosamine-6-phosphate deaminase activity"/>
    <property type="evidence" value="ECO:0007669"/>
    <property type="project" value="UniProtKB-EC"/>
</dbReference>
<dbReference type="GO" id="GO:0005737">
    <property type="term" value="C:cytoplasm"/>
    <property type="evidence" value="ECO:0007669"/>
    <property type="project" value="TreeGrafter"/>
</dbReference>
<dbReference type="GO" id="GO:0019262">
    <property type="term" value="P:N-acetylneuraminate catabolic process"/>
    <property type="evidence" value="ECO:0007669"/>
    <property type="project" value="TreeGrafter"/>
</dbReference>
<dbReference type="SUPFAM" id="SSF100950">
    <property type="entry name" value="NagB/RpiA/CoA transferase-like"/>
    <property type="match status" value="1"/>
</dbReference>
<dbReference type="InterPro" id="IPR004547">
    <property type="entry name" value="Glucosamine6P_isomerase"/>
</dbReference>
<gene>
    <name evidence="2" type="primary">nagB_4</name>
    <name evidence="2" type="ORF">K227x_63140</name>
</gene>
<dbReference type="Proteomes" id="UP000318538">
    <property type="component" value="Chromosome"/>
</dbReference>
<dbReference type="Gene3D" id="3.40.50.1360">
    <property type="match status" value="1"/>
</dbReference>
<sequence length="254" mass="27650">MRIILATNRDTMGSWVAAQAAADLRSAIDRDGQAGLIVATGASQFEVLANLVKQPDIDWSKVHGFHLDEYVGLASDHPASFCRYLRERFVDQVPLADFQYLIGDQDPQSTMERVGKLVAATKIDVALVGIGENGHLAFNDPPADFDTTDPYLLVELDQPCRMQQVGEGWFASLDDVPTHAISMSVHQILQSAKIYCSVPDAQKATAVAATIENPISPQDPATILKRHGDTVLVIDEASAAKLSKQRLDSIERIA</sequence>
<dbReference type="AlphaFoldDB" id="A0A517NL68"/>
<keyword evidence="3" id="KW-1185">Reference proteome</keyword>
<dbReference type="GO" id="GO:0006043">
    <property type="term" value="P:glucosamine catabolic process"/>
    <property type="evidence" value="ECO:0007669"/>
    <property type="project" value="TreeGrafter"/>
</dbReference>
<reference evidence="2 3" key="1">
    <citation type="submission" date="2019-02" db="EMBL/GenBank/DDBJ databases">
        <title>Deep-cultivation of Planctomycetes and their phenomic and genomic characterization uncovers novel biology.</title>
        <authorList>
            <person name="Wiegand S."/>
            <person name="Jogler M."/>
            <person name="Boedeker C."/>
            <person name="Pinto D."/>
            <person name="Vollmers J."/>
            <person name="Rivas-Marin E."/>
            <person name="Kohn T."/>
            <person name="Peeters S.H."/>
            <person name="Heuer A."/>
            <person name="Rast P."/>
            <person name="Oberbeckmann S."/>
            <person name="Bunk B."/>
            <person name="Jeske O."/>
            <person name="Meyerdierks A."/>
            <person name="Storesund J.E."/>
            <person name="Kallscheuer N."/>
            <person name="Luecker S."/>
            <person name="Lage O.M."/>
            <person name="Pohl T."/>
            <person name="Merkel B.J."/>
            <person name="Hornburger P."/>
            <person name="Mueller R.-W."/>
            <person name="Bruemmer F."/>
            <person name="Labrenz M."/>
            <person name="Spormann A.M."/>
            <person name="Op den Camp H."/>
            <person name="Overmann J."/>
            <person name="Amann R."/>
            <person name="Jetten M.S.M."/>
            <person name="Mascher T."/>
            <person name="Medema M.H."/>
            <person name="Devos D.P."/>
            <person name="Kaster A.-K."/>
            <person name="Ovreas L."/>
            <person name="Rohde M."/>
            <person name="Galperin M.Y."/>
            <person name="Jogler C."/>
        </authorList>
    </citation>
    <scope>NUCLEOTIDE SEQUENCE [LARGE SCALE GENOMIC DNA]</scope>
    <source>
        <strain evidence="2 3">K22_7</strain>
    </source>
</reference>
<dbReference type="KEGG" id="rlc:K227x_63140"/>
<dbReference type="GO" id="GO:0042802">
    <property type="term" value="F:identical protein binding"/>
    <property type="evidence" value="ECO:0007669"/>
    <property type="project" value="TreeGrafter"/>
</dbReference>
<dbReference type="GO" id="GO:0005975">
    <property type="term" value="P:carbohydrate metabolic process"/>
    <property type="evidence" value="ECO:0007669"/>
    <property type="project" value="InterPro"/>
</dbReference>
<dbReference type="PANTHER" id="PTHR11280:SF6">
    <property type="entry name" value="GLUCOSAMINE-6-PHOSPHATE ISOMERASE NAGB"/>
    <property type="match status" value="1"/>
</dbReference>
<dbReference type="CDD" id="cd01399">
    <property type="entry name" value="GlcN6P_deaminase"/>
    <property type="match status" value="1"/>
</dbReference>
<dbReference type="InterPro" id="IPR037171">
    <property type="entry name" value="NagB/RpiA_transferase-like"/>
</dbReference>
<organism evidence="2 3">
    <name type="scientific">Rubripirellula lacrimiformis</name>
    <dbReference type="NCBI Taxonomy" id="1930273"/>
    <lineage>
        <taxon>Bacteria</taxon>
        <taxon>Pseudomonadati</taxon>
        <taxon>Planctomycetota</taxon>
        <taxon>Planctomycetia</taxon>
        <taxon>Pirellulales</taxon>
        <taxon>Pirellulaceae</taxon>
        <taxon>Rubripirellula</taxon>
    </lineage>
</organism>
<dbReference type="EC" id="3.5.99.6" evidence="2"/>
<dbReference type="GO" id="GO:0006046">
    <property type="term" value="P:N-acetylglucosamine catabolic process"/>
    <property type="evidence" value="ECO:0007669"/>
    <property type="project" value="TreeGrafter"/>
</dbReference>
<dbReference type="RefSeq" id="WP_246146372.1">
    <property type="nucleotide sequence ID" value="NZ_CP036525.1"/>
</dbReference>
<keyword evidence="2" id="KW-0378">Hydrolase</keyword>
<proteinExistence type="predicted"/>
<evidence type="ECO:0000313" key="3">
    <source>
        <dbReference type="Proteomes" id="UP000318538"/>
    </source>
</evidence>
<dbReference type="Pfam" id="PF01182">
    <property type="entry name" value="Glucosamine_iso"/>
    <property type="match status" value="1"/>
</dbReference>
<dbReference type="PANTHER" id="PTHR11280">
    <property type="entry name" value="GLUCOSAMINE-6-PHOSPHATE ISOMERASE"/>
    <property type="match status" value="1"/>
</dbReference>
<evidence type="ECO:0000259" key="1">
    <source>
        <dbReference type="Pfam" id="PF01182"/>
    </source>
</evidence>
<dbReference type="EMBL" id="CP036525">
    <property type="protein sequence ID" value="QDT07885.1"/>
    <property type="molecule type" value="Genomic_DNA"/>
</dbReference>
<feature type="domain" description="Glucosamine/galactosamine-6-phosphate isomerase" evidence="1">
    <location>
        <begin position="10"/>
        <end position="231"/>
    </location>
</feature>
<name>A0A517NL68_9BACT</name>